<comment type="caution">
    <text evidence="12">The sequence shown here is derived from an EMBL/GenBank/DDBJ whole genome shotgun (WGS) entry which is preliminary data.</text>
</comment>
<feature type="transmembrane region" description="Helical" evidence="9">
    <location>
        <begin position="48"/>
        <end position="73"/>
    </location>
</feature>
<dbReference type="InterPro" id="IPR011527">
    <property type="entry name" value="ABC1_TM_dom"/>
</dbReference>
<feature type="transmembrane region" description="Helical" evidence="9">
    <location>
        <begin position="190"/>
        <end position="210"/>
    </location>
</feature>
<feature type="transmembrane region" description="Helical" evidence="9">
    <location>
        <begin position="164"/>
        <end position="184"/>
    </location>
</feature>
<dbReference type="InterPro" id="IPR039421">
    <property type="entry name" value="Type_1_exporter"/>
</dbReference>
<organism evidence="12 13">
    <name type="scientific">Pedobacter agri</name>
    <dbReference type="NCBI Taxonomy" id="454586"/>
    <lineage>
        <taxon>Bacteria</taxon>
        <taxon>Pseudomonadati</taxon>
        <taxon>Bacteroidota</taxon>
        <taxon>Sphingobacteriia</taxon>
        <taxon>Sphingobacteriales</taxon>
        <taxon>Sphingobacteriaceae</taxon>
        <taxon>Pedobacter</taxon>
    </lineage>
</organism>
<dbReference type="RefSeq" id="WP_238533714.1">
    <property type="nucleotide sequence ID" value="NZ_JAPJUH010000005.1"/>
</dbReference>
<evidence type="ECO:0000256" key="2">
    <source>
        <dbReference type="ARBA" id="ARBA00022448"/>
    </source>
</evidence>
<keyword evidence="5" id="KW-0547">Nucleotide-binding</keyword>
<evidence type="ECO:0000259" key="10">
    <source>
        <dbReference type="PROSITE" id="PS50893"/>
    </source>
</evidence>
<dbReference type="Gene3D" id="3.40.50.300">
    <property type="entry name" value="P-loop containing nucleotide triphosphate hydrolases"/>
    <property type="match status" value="1"/>
</dbReference>
<evidence type="ECO:0000259" key="11">
    <source>
        <dbReference type="PROSITE" id="PS50929"/>
    </source>
</evidence>
<dbReference type="PROSITE" id="PS50929">
    <property type="entry name" value="ABC_TM1F"/>
    <property type="match status" value="1"/>
</dbReference>
<dbReference type="InterPro" id="IPR036640">
    <property type="entry name" value="ABC1_TM_sf"/>
</dbReference>
<keyword evidence="2" id="KW-0813">Transport</keyword>
<evidence type="ECO:0000313" key="13">
    <source>
        <dbReference type="Proteomes" id="UP001142592"/>
    </source>
</evidence>
<feature type="transmembrane region" description="Helical" evidence="9">
    <location>
        <begin position="85"/>
        <end position="105"/>
    </location>
</feature>
<gene>
    <name evidence="12" type="ORF">OQZ29_17720</name>
</gene>
<proteinExistence type="predicted"/>
<evidence type="ECO:0000256" key="1">
    <source>
        <dbReference type="ARBA" id="ARBA00004651"/>
    </source>
</evidence>
<keyword evidence="4 9" id="KW-0812">Transmembrane</keyword>
<evidence type="ECO:0000256" key="5">
    <source>
        <dbReference type="ARBA" id="ARBA00022741"/>
    </source>
</evidence>
<dbReference type="PROSITE" id="PS50893">
    <property type="entry name" value="ABC_TRANSPORTER_2"/>
    <property type="match status" value="1"/>
</dbReference>
<reference evidence="12" key="1">
    <citation type="submission" date="2022-11" db="EMBL/GenBank/DDBJ databases">
        <authorList>
            <person name="Graham C."/>
            <person name="Newman J.D."/>
        </authorList>
    </citation>
    <scope>NUCLEOTIDE SEQUENCE</scope>
    <source>
        <strain evidence="12">DSM 19486</strain>
    </source>
</reference>
<name>A0A9X3DG76_9SPHI</name>
<keyword evidence="13" id="KW-1185">Reference proteome</keyword>
<comment type="subcellular location">
    <subcellularLocation>
        <location evidence="1">Cell membrane</location>
        <topology evidence="1">Multi-pass membrane protein</topology>
    </subcellularLocation>
</comment>
<dbReference type="CDD" id="cd18547">
    <property type="entry name" value="ABC_6TM_Tm288_like"/>
    <property type="match status" value="1"/>
</dbReference>
<evidence type="ECO:0000256" key="9">
    <source>
        <dbReference type="SAM" id="Phobius"/>
    </source>
</evidence>
<dbReference type="InterPro" id="IPR003593">
    <property type="entry name" value="AAA+_ATPase"/>
</dbReference>
<feature type="domain" description="ABC transporter" evidence="10">
    <location>
        <begin position="364"/>
        <end position="598"/>
    </location>
</feature>
<dbReference type="SUPFAM" id="SSF90123">
    <property type="entry name" value="ABC transporter transmembrane region"/>
    <property type="match status" value="1"/>
</dbReference>
<dbReference type="Gene3D" id="1.20.1560.10">
    <property type="entry name" value="ABC transporter type 1, transmembrane domain"/>
    <property type="match status" value="1"/>
</dbReference>
<dbReference type="AlphaFoldDB" id="A0A9X3DG76"/>
<evidence type="ECO:0000256" key="4">
    <source>
        <dbReference type="ARBA" id="ARBA00022692"/>
    </source>
</evidence>
<keyword evidence="3" id="KW-1003">Cell membrane</keyword>
<dbReference type="SMART" id="SM00382">
    <property type="entry name" value="AAA"/>
    <property type="match status" value="1"/>
</dbReference>
<dbReference type="InterPro" id="IPR003439">
    <property type="entry name" value="ABC_transporter-like_ATP-bd"/>
</dbReference>
<dbReference type="FunFam" id="3.40.50.300:FF:000854">
    <property type="entry name" value="Multidrug ABC transporter ATP-binding protein"/>
    <property type="match status" value="1"/>
</dbReference>
<dbReference type="Pfam" id="PF00005">
    <property type="entry name" value="ABC_tran"/>
    <property type="match status" value="1"/>
</dbReference>
<accession>A0A9X3DG76</accession>
<dbReference type="SUPFAM" id="SSF52540">
    <property type="entry name" value="P-loop containing nucleoside triphosphate hydrolases"/>
    <property type="match status" value="1"/>
</dbReference>
<dbReference type="PANTHER" id="PTHR43394">
    <property type="entry name" value="ATP-DEPENDENT PERMEASE MDL1, MITOCHONDRIAL"/>
    <property type="match status" value="1"/>
</dbReference>
<dbReference type="PANTHER" id="PTHR43394:SF1">
    <property type="entry name" value="ATP-BINDING CASSETTE SUB-FAMILY B MEMBER 10, MITOCHONDRIAL"/>
    <property type="match status" value="1"/>
</dbReference>
<feature type="domain" description="ABC transmembrane type-1" evidence="11">
    <location>
        <begin position="49"/>
        <end position="330"/>
    </location>
</feature>
<evidence type="ECO:0000256" key="6">
    <source>
        <dbReference type="ARBA" id="ARBA00022840"/>
    </source>
</evidence>
<evidence type="ECO:0000256" key="8">
    <source>
        <dbReference type="ARBA" id="ARBA00023136"/>
    </source>
</evidence>
<evidence type="ECO:0000256" key="3">
    <source>
        <dbReference type="ARBA" id="ARBA00022475"/>
    </source>
</evidence>
<keyword evidence="7 9" id="KW-1133">Transmembrane helix</keyword>
<dbReference type="Proteomes" id="UP001142592">
    <property type="component" value="Unassembled WGS sequence"/>
</dbReference>
<dbReference type="GO" id="GO:0005524">
    <property type="term" value="F:ATP binding"/>
    <property type="evidence" value="ECO:0007669"/>
    <property type="project" value="UniProtKB-KW"/>
</dbReference>
<protein>
    <submittedName>
        <fullName evidence="12">ABC transporter ATP-binding protein</fullName>
    </submittedName>
</protein>
<keyword evidence="8 9" id="KW-0472">Membrane</keyword>
<dbReference type="Pfam" id="PF00664">
    <property type="entry name" value="ABC_membrane"/>
    <property type="match status" value="1"/>
</dbReference>
<evidence type="ECO:0000313" key="12">
    <source>
        <dbReference type="EMBL" id="MCX3266600.1"/>
    </source>
</evidence>
<dbReference type="GO" id="GO:0015421">
    <property type="term" value="F:ABC-type oligopeptide transporter activity"/>
    <property type="evidence" value="ECO:0007669"/>
    <property type="project" value="TreeGrafter"/>
</dbReference>
<dbReference type="EMBL" id="JAPJUH010000005">
    <property type="protein sequence ID" value="MCX3266600.1"/>
    <property type="molecule type" value="Genomic_DNA"/>
</dbReference>
<dbReference type="GO" id="GO:0016887">
    <property type="term" value="F:ATP hydrolysis activity"/>
    <property type="evidence" value="ECO:0007669"/>
    <property type="project" value="InterPro"/>
</dbReference>
<dbReference type="GO" id="GO:0005886">
    <property type="term" value="C:plasma membrane"/>
    <property type="evidence" value="ECO:0007669"/>
    <property type="project" value="UniProtKB-SubCell"/>
</dbReference>
<sequence length="599" mass="67008">MFKFTIHNRAPAIMNYNLNQLTQKEEKQSTYQALKRLLQLISAERRNLWLALIAILLNSGLLLLGPLLIGHTIDAYIRTKQFNGVLMFAGIILIMYIIAMVTGYIQTKMMGGIGQRMLYTLRNAIFNKLQELPVSFFNQNKAGDLISRVNNDTDKLNQFFSQSLMQFIGSIVTMIGAGFFLLTINFELGAAALSPAVVIVIFTMALSPWVKRKNAKNLKSVGGMSAEIQESLNNFKVIIAFNRRDYFRKRFDEANRENYKTAIGAGLANNIFVPVYGLLSSAAQLIVLLFGIYLISINQFSLGLLVSYISYSTNFYNPLRQLAALWTSFQVAMASWDRISQILLLQSDLAQVDGHESIKSDALLEFRNVHFSYDDSKEILHNINLKFEKGKTYALIGPTGGGKTTTASLISRLYDATKGNVFLNGKDIRSFSAEERTQKIGFILQEPFLFSGTVKDNILYGNSQYKNVTDEELTKIINDAHLDALLAIFDEGLNTPITSASDSISLGQKQLIAFMRAVLRNPELLILDEATANIDTITEQLLTSILNKLSKETTLVIIAHRLNTIENADEIYFVNEGEVQKAGTLDEALDMLLKGKRVS</sequence>
<evidence type="ECO:0000256" key="7">
    <source>
        <dbReference type="ARBA" id="ARBA00022989"/>
    </source>
</evidence>
<dbReference type="InterPro" id="IPR027417">
    <property type="entry name" value="P-loop_NTPase"/>
</dbReference>
<keyword evidence="6 12" id="KW-0067">ATP-binding</keyword>
<feature type="transmembrane region" description="Helical" evidence="9">
    <location>
        <begin position="285"/>
        <end position="311"/>
    </location>
</feature>